<evidence type="ECO:0000259" key="5">
    <source>
        <dbReference type="PROSITE" id="PS50977"/>
    </source>
</evidence>
<evidence type="ECO:0000256" key="4">
    <source>
        <dbReference type="PROSITE-ProRule" id="PRU00335"/>
    </source>
</evidence>
<feature type="domain" description="HTH tetR-type" evidence="5">
    <location>
        <begin position="7"/>
        <end position="67"/>
    </location>
</feature>
<keyword evidence="7" id="KW-1185">Reference proteome</keyword>
<gene>
    <name evidence="6" type="ORF">JT362_17005</name>
</gene>
<evidence type="ECO:0000313" key="7">
    <source>
        <dbReference type="Proteomes" id="UP001156441"/>
    </source>
</evidence>
<sequence>MARSIRRHLDEEILDRAAGLFARHGFDHTSLKDLADAVELSKPGLLHHYPSKEALFAAAMAMGRRQGQEVLERATRVPPGQERDRRAVELLVDFALERPGLIALASRGISTLGDGADLDVDDPDESRFSGIEQPVLAALGVEPTSPGDDPERLVRVVGMLAALAVLSLSANHVNEKAAWRPHIITTCLDALGHHGRGGAPTDPAQVEA</sequence>
<dbReference type="SUPFAM" id="SSF46689">
    <property type="entry name" value="Homeodomain-like"/>
    <property type="match status" value="1"/>
</dbReference>
<evidence type="ECO:0000256" key="2">
    <source>
        <dbReference type="ARBA" id="ARBA00023125"/>
    </source>
</evidence>
<dbReference type="PRINTS" id="PR00455">
    <property type="entry name" value="HTHTETR"/>
</dbReference>
<dbReference type="Pfam" id="PF00440">
    <property type="entry name" value="TetR_N"/>
    <property type="match status" value="1"/>
</dbReference>
<name>A0ABT2JAB5_9PSEU</name>
<protein>
    <submittedName>
        <fullName evidence="6">TetR/AcrR family transcriptional regulator</fullName>
    </submittedName>
</protein>
<dbReference type="PANTHER" id="PTHR30055">
    <property type="entry name" value="HTH-TYPE TRANSCRIPTIONAL REGULATOR RUTR"/>
    <property type="match status" value="1"/>
</dbReference>
<dbReference type="Proteomes" id="UP001156441">
    <property type="component" value="Unassembled WGS sequence"/>
</dbReference>
<dbReference type="PANTHER" id="PTHR30055:SF234">
    <property type="entry name" value="HTH-TYPE TRANSCRIPTIONAL REGULATOR BETI"/>
    <property type="match status" value="1"/>
</dbReference>
<organism evidence="6 7">
    <name type="scientific">Actinophytocola gossypii</name>
    <dbReference type="NCBI Taxonomy" id="2812003"/>
    <lineage>
        <taxon>Bacteria</taxon>
        <taxon>Bacillati</taxon>
        <taxon>Actinomycetota</taxon>
        <taxon>Actinomycetes</taxon>
        <taxon>Pseudonocardiales</taxon>
        <taxon>Pseudonocardiaceae</taxon>
    </lineage>
</organism>
<dbReference type="EMBL" id="JAFFZE010000014">
    <property type="protein sequence ID" value="MCT2584819.1"/>
    <property type="molecule type" value="Genomic_DNA"/>
</dbReference>
<dbReference type="InterPro" id="IPR001647">
    <property type="entry name" value="HTH_TetR"/>
</dbReference>
<proteinExistence type="predicted"/>
<evidence type="ECO:0000313" key="6">
    <source>
        <dbReference type="EMBL" id="MCT2584819.1"/>
    </source>
</evidence>
<dbReference type="RefSeq" id="WP_260192220.1">
    <property type="nucleotide sequence ID" value="NZ_JAFFZE010000014.1"/>
</dbReference>
<evidence type="ECO:0000256" key="3">
    <source>
        <dbReference type="ARBA" id="ARBA00023163"/>
    </source>
</evidence>
<dbReference type="InterPro" id="IPR009057">
    <property type="entry name" value="Homeodomain-like_sf"/>
</dbReference>
<reference evidence="6 7" key="1">
    <citation type="submission" date="2021-02" db="EMBL/GenBank/DDBJ databases">
        <title>Actinophytocola xerophila sp. nov., isolated from soil of cotton cropping field.</title>
        <authorList>
            <person name="Huang R."/>
            <person name="Chen X."/>
            <person name="Ge X."/>
            <person name="Liu W."/>
        </authorList>
    </citation>
    <scope>NUCLEOTIDE SEQUENCE [LARGE SCALE GENOMIC DNA]</scope>
    <source>
        <strain evidence="6 7">S1-96</strain>
    </source>
</reference>
<keyword evidence="3" id="KW-0804">Transcription</keyword>
<comment type="caution">
    <text evidence="6">The sequence shown here is derived from an EMBL/GenBank/DDBJ whole genome shotgun (WGS) entry which is preliminary data.</text>
</comment>
<keyword evidence="2 4" id="KW-0238">DNA-binding</keyword>
<keyword evidence="1" id="KW-0805">Transcription regulation</keyword>
<dbReference type="PROSITE" id="PS50977">
    <property type="entry name" value="HTH_TETR_2"/>
    <property type="match status" value="1"/>
</dbReference>
<feature type="DNA-binding region" description="H-T-H motif" evidence="4">
    <location>
        <begin position="30"/>
        <end position="49"/>
    </location>
</feature>
<accession>A0ABT2JAB5</accession>
<dbReference type="InterPro" id="IPR050109">
    <property type="entry name" value="HTH-type_TetR-like_transc_reg"/>
</dbReference>
<evidence type="ECO:0000256" key="1">
    <source>
        <dbReference type="ARBA" id="ARBA00023015"/>
    </source>
</evidence>
<dbReference type="Gene3D" id="1.10.357.10">
    <property type="entry name" value="Tetracycline Repressor, domain 2"/>
    <property type="match status" value="1"/>
</dbReference>